<sequence>MALALPSPALKDLSGLDPLPGPQAHDSVGHLQQEYSQLFCGLPSLHSESLVDVFLGCQGLSMNRNMSKAPLKDPFLFKELSFLPLPPKTPPMTAIPSDSSSPKWVTQSDHQQAQINVPFLTMAECEALEWHVLQRQLQLHWGLPEVFQRSPHTQSPVHYKPCDKAQSAETGKTSWQGKPISARTREIHFFPEHARRLLGFHLQRQLIHHRWGLPQKIQQSIQLLLSPADQHTLPWNSTALANV</sequence>
<keyword evidence="3" id="KW-1185">Reference proteome</keyword>
<dbReference type="RefSeq" id="XP_014641510.1">
    <property type="nucleotide sequence ID" value="XM_014786024.1"/>
</dbReference>
<feature type="domain" description="SPATA31" evidence="2">
    <location>
        <begin position="90"/>
        <end position="224"/>
    </location>
</feature>
<dbReference type="PANTHER" id="PTHR21859">
    <property type="entry name" value="ACROSOME-SPECIFIC PROTEIN"/>
    <property type="match status" value="1"/>
</dbReference>
<gene>
    <name evidence="4" type="primary">LOC106801535</name>
</gene>
<organism evidence="3 4">
    <name type="scientific">Ceratotherium simum simum</name>
    <name type="common">Southern white rhinoceros</name>
    <dbReference type="NCBI Taxonomy" id="73337"/>
    <lineage>
        <taxon>Eukaryota</taxon>
        <taxon>Metazoa</taxon>
        <taxon>Chordata</taxon>
        <taxon>Craniata</taxon>
        <taxon>Vertebrata</taxon>
        <taxon>Euteleostomi</taxon>
        <taxon>Mammalia</taxon>
        <taxon>Eutheria</taxon>
        <taxon>Laurasiatheria</taxon>
        <taxon>Perissodactyla</taxon>
        <taxon>Rhinocerotidae</taxon>
        <taxon>Ceratotherium</taxon>
    </lineage>
</organism>
<evidence type="ECO:0000313" key="3">
    <source>
        <dbReference type="Proteomes" id="UP000694910"/>
    </source>
</evidence>
<evidence type="ECO:0000256" key="1">
    <source>
        <dbReference type="ARBA" id="ARBA00035009"/>
    </source>
</evidence>
<dbReference type="PANTHER" id="PTHR21859:SF15">
    <property type="entry name" value="PROTEIN SPATA31F1-RELATED"/>
    <property type="match status" value="1"/>
</dbReference>
<reference evidence="4" key="1">
    <citation type="submission" date="2025-08" db="UniProtKB">
        <authorList>
            <consortium name="RefSeq"/>
        </authorList>
    </citation>
    <scope>IDENTIFICATION</scope>
</reference>
<protein>
    <recommendedName>
        <fullName evidence="2">SPATA31 domain-containing protein</fullName>
    </recommendedName>
</protein>
<dbReference type="InterPro" id="IPR039509">
    <property type="entry name" value="SPATA31"/>
</dbReference>
<proteinExistence type="inferred from homology"/>
<comment type="similarity">
    <text evidence="1">Belongs to the SPATA31 family.</text>
</comment>
<dbReference type="GeneID" id="106801535"/>
<dbReference type="Pfam" id="PF14650">
    <property type="entry name" value="FAM75"/>
    <property type="match status" value="2"/>
</dbReference>
<accession>A0ABM1CPM9</accession>
<evidence type="ECO:0000259" key="2">
    <source>
        <dbReference type="Pfam" id="PF14650"/>
    </source>
</evidence>
<evidence type="ECO:0000313" key="4">
    <source>
        <dbReference type="RefSeq" id="XP_014641510.1"/>
    </source>
</evidence>
<feature type="domain" description="SPATA31" evidence="2">
    <location>
        <begin position="29"/>
        <end position="53"/>
    </location>
</feature>
<name>A0ABM1CPM9_CERSS</name>
<dbReference type="Proteomes" id="UP000694910">
    <property type="component" value="Unplaced"/>
</dbReference>